<sequence>MPIIQEEEDCKIERPQNNGNMSLAISNLNGDSQEDLAHLINSYVQDLSHSKMHSLVGVWRLPRVVTMEYCLPFPFSFGARVSGVEEQGVSQMEVNHMSTDLDWGDEGGERFREATLLGWMVSDKTLNRNAVKSMIFKAWNLQEGLGIIEVASNTFMFKMDKEEDCVKILREMWKPLLTLQEVDLNWNPFWEQILRLPLEGFCHKNSMKLGAMLGKVLVDVKRALIQGIWFPRPNLPKIWVSMKYERLQHFYYNCEEKFGPWMVTTLVKSLGCIIIVYENGVPREGERFGLAAFESWQKDEIRARIGEEEVHLKPRYGGEGTRFGARQEAWVNKNMECLSSVSYNLVLSVKGDGCRKLKEIFEAYCLALGQAINLDKFYVFFSKNTPSGVLNETRDLLGILNIDSLVKSSRKFKARSRIFFRRLVLVGPKRGGGVYSLESIEFSCLVEGEWKLGYRDFKDFNSALLAKQSWRIINSPNDFWVRLLKGIYFLNTDFLSAKKGGRASWRWSSILEDRAFLEKGMCWRISDCSLINIWEDKWIPKLPNYQLSHKPPNSSCDLAKVEDLFQNERWDLRSLENWISEAERNAILRIHIYIRGAMLLISPVLIVLSPKTFGRSFGILSEKIVDSHMKSVYAMTWWLIWKERSKVKVKSESVALDVEIWKPPSLESLKVNVDNSFCSTNNRPWIVVIVQNEKGLVLDGCAFLVLANSSFEVEALAIKKACEMISDLDQGSCIIKTDYSNLFEVLMKKSLSCDPFIGSSYTHNSSSFEINVLDWFASLWEIEKNQYWGYITTGGTEDCAHLKISLLAHKDKPAVINLNIGSTMKGAIDDLDLVLKTLEEAGFTRDRFYIHCDGALLGIMLPFIKQAPNISFKKPIGSIAISGHKFLGCPIPCGVVITRSEYIDVLCKDIEYIASKDTTITGSRCGHAPIFLWYALKNKGLIGLKKEVEKCIENAAYLYNQLRNAGICAMKNEFSNIVVFEKPLDDKFSRKWSLALNENIAHVVVMQHVTIEMLDSFVSEFVQNQSIWCQDGKNQPPCIQEQMGVANYACKLHKPL</sequence>
<proteinExistence type="inferred from homology"/>
<dbReference type="InterPro" id="IPR015422">
    <property type="entry name" value="PyrdxlP-dep_Trfase_small"/>
</dbReference>
<comment type="similarity">
    <text evidence="2">Belongs to the group II decarboxylase family.</text>
</comment>
<evidence type="ECO:0000256" key="1">
    <source>
        <dbReference type="ARBA" id="ARBA00001933"/>
    </source>
</evidence>
<dbReference type="OrthoDB" id="1435101at2759"/>
<evidence type="ECO:0000256" key="3">
    <source>
        <dbReference type="ARBA" id="ARBA00022793"/>
    </source>
</evidence>
<dbReference type="Pfam" id="PF00282">
    <property type="entry name" value="Pyridoxal_deC"/>
    <property type="match status" value="1"/>
</dbReference>
<name>A0A834TT17_9FABA</name>
<keyword evidence="4 6" id="KW-0663">Pyridoxal phosphate</keyword>
<reference evidence="7" key="1">
    <citation type="submission" date="2020-09" db="EMBL/GenBank/DDBJ databases">
        <title>Genome-Enabled Discovery of Anthraquinone Biosynthesis in Senna tora.</title>
        <authorList>
            <person name="Kang S.-H."/>
            <person name="Pandey R.P."/>
            <person name="Lee C.-M."/>
            <person name="Sim J.-S."/>
            <person name="Jeong J.-T."/>
            <person name="Choi B.-S."/>
            <person name="Jung M."/>
            <person name="Ginzburg D."/>
            <person name="Zhao K."/>
            <person name="Won S.Y."/>
            <person name="Oh T.-J."/>
            <person name="Yu Y."/>
            <person name="Kim N.-H."/>
            <person name="Lee O.R."/>
            <person name="Lee T.-H."/>
            <person name="Bashyal P."/>
            <person name="Kim T.-S."/>
            <person name="Lee W.-H."/>
            <person name="Kawkins C."/>
            <person name="Kim C.-K."/>
            <person name="Kim J.S."/>
            <person name="Ahn B.O."/>
            <person name="Rhee S.Y."/>
            <person name="Sohng J.K."/>
        </authorList>
    </citation>
    <scope>NUCLEOTIDE SEQUENCE</scope>
    <source>
        <tissue evidence="7">Leaf</tissue>
    </source>
</reference>
<dbReference type="InterPro" id="IPR051151">
    <property type="entry name" value="Group_II_Decarboxylase"/>
</dbReference>
<evidence type="ECO:0000313" key="7">
    <source>
        <dbReference type="EMBL" id="KAF7827259.1"/>
    </source>
</evidence>
<evidence type="ECO:0000256" key="4">
    <source>
        <dbReference type="ARBA" id="ARBA00022898"/>
    </source>
</evidence>
<dbReference type="GO" id="GO:0016831">
    <property type="term" value="F:carboxy-lyase activity"/>
    <property type="evidence" value="ECO:0007669"/>
    <property type="project" value="UniProtKB-KW"/>
</dbReference>
<dbReference type="InterPro" id="IPR002129">
    <property type="entry name" value="PyrdxlP-dep_de-COase"/>
</dbReference>
<feature type="modified residue" description="N6-(pyridoxal phosphate)lysine" evidence="6">
    <location>
        <position position="885"/>
    </location>
</feature>
<dbReference type="InterPro" id="IPR015421">
    <property type="entry name" value="PyrdxlP-dep_Trfase_major"/>
</dbReference>
<evidence type="ECO:0000313" key="8">
    <source>
        <dbReference type="Proteomes" id="UP000634136"/>
    </source>
</evidence>
<dbReference type="SUPFAM" id="SSF53383">
    <property type="entry name" value="PLP-dependent transferases"/>
    <property type="match status" value="1"/>
</dbReference>
<dbReference type="PANTHER" id="PTHR46101:SF2">
    <property type="entry name" value="SERINE DECARBOXYLASE"/>
    <property type="match status" value="1"/>
</dbReference>
<keyword evidence="8" id="KW-1185">Reference proteome</keyword>
<dbReference type="InterPro" id="IPR021115">
    <property type="entry name" value="Pyridoxal-P_BS"/>
</dbReference>
<comment type="caution">
    <text evidence="7">The sequence shown here is derived from an EMBL/GenBank/DDBJ whole genome shotgun (WGS) entry which is preliminary data.</text>
</comment>
<dbReference type="PROSITE" id="PS00392">
    <property type="entry name" value="DDC_GAD_HDC_YDC"/>
    <property type="match status" value="1"/>
</dbReference>
<dbReference type="Gene3D" id="3.90.1150.10">
    <property type="entry name" value="Aspartate Aminotransferase, domain 1"/>
    <property type="match status" value="1"/>
</dbReference>
<evidence type="ECO:0000256" key="5">
    <source>
        <dbReference type="ARBA" id="ARBA00023239"/>
    </source>
</evidence>
<evidence type="ECO:0000256" key="2">
    <source>
        <dbReference type="ARBA" id="ARBA00009533"/>
    </source>
</evidence>
<evidence type="ECO:0000256" key="6">
    <source>
        <dbReference type="PIRSR" id="PIRSR602129-50"/>
    </source>
</evidence>
<gene>
    <name evidence="7" type="ORF">G2W53_018423</name>
</gene>
<dbReference type="GO" id="GO:0019752">
    <property type="term" value="P:carboxylic acid metabolic process"/>
    <property type="evidence" value="ECO:0007669"/>
    <property type="project" value="InterPro"/>
</dbReference>
<dbReference type="Gene3D" id="3.40.640.10">
    <property type="entry name" value="Type I PLP-dependent aspartate aminotransferase-like (Major domain)"/>
    <property type="match status" value="1"/>
</dbReference>
<comment type="cofactor">
    <cofactor evidence="1 6">
        <name>pyridoxal 5'-phosphate</name>
        <dbReference type="ChEBI" id="CHEBI:597326"/>
    </cofactor>
</comment>
<dbReference type="InterPro" id="IPR015424">
    <property type="entry name" value="PyrdxlP-dep_Trfase"/>
</dbReference>
<dbReference type="GO" id="GO:0030170">
    <property type="term" value="F:pyridoxal phosphate binding"/>
    <property type="evidence" value="ECO:0007669"/>
    <property type="project" value="InterPro"/>
</dbReference>
<dbReference type="AlphaFoldDB" id="A0A834TT17"/>
<accession>A0A834TT17</accession>
<dbReference type="PANTHER" id="PTHR46101">
    <property type="match status" value="1"/>
</dbReference>
<keyword evidence="3" id="KW-0210">Decarboxylase</keyword>
<protein>
    <submittedName>
        <fullName evidence="7">Serine decarboxylase 1-like</fullName>
    </submittedName>
</protein>
<organism evidence="7 8">
    <name type="scientific">Senna tora</name>
    <dbReference type="NCBI Taxonomy" id="362788"/>
    <lineage>
        <taxon>Eukaryota</taxon>
        <taxon>Viridiplantae</taxon>
        <taxon>Streptophyta</taxon>
        <taxon>Embryophyta</taxon>
        <taxon>Tracheophyta</taxon>
        <taxon>Spermatophyta</taxon>
        <taxon>Magnoliopsida</taxon>
        <taxon>eudicotyledons</taxon>
        <taxon>Gunneridae</taxon>
        <taxon>Pentapetalae</taxon>
        <taxon>rosids</taxon>
        <taxon>fabids</taxon>
        <taxon>Fabales</taxon>
        <taxon>Fabaceae</taxon>
        <taxon>Caesalpinioideae</taxon>
        <taxon>Cassia clade</taxon>
        <taxon>Senna</taxon>
    </lineage>
</organism>
<dbReference type="EMBL" id="JAAIUW010000006">
    <property type="protein sequence ID" value="KAF7827259.1"/>
    <property type="molecule type" value="Genomic_DNA"/>
</dbReference>
<dbReference type="Proteomes" id="UP000634136">
    <property type="component" value="Unassembled WGS sequence"/>
</dbReference>
<keyword evidence="5" id="KW-0456">Lyase</keyword>